<protein>
    <submittedName>
        <fullName evidence="1">Gamma carbonic anhydrase family protein</fullName>
    </submittedName>
</protein>
<evidence type="ECO:0000313" key="1">
    <source>
        <dbReference type="EMBL" id="TGY97280.1"/>
    </source>
</evidence>
<sequence length="166" mass="17295">MNTIKTPILGKNVYLAPGAIVRGDVTLGDNSSVWFNAVVRAEAGAAVIGTDTNIQDNCVLHVDHGADVSIGDQVTIGHGAIIHGCTIKSNTLIGMGAIIMNHAVIGENCIIGAGALITQNTVIPDNSLVLGNPGKVIRSVTNAEKENIKHNAAYYKEEAAAYARQP</sequence>
<proteinExistence type="predicted"/>
<dbReference type="Proteomes" id="UP000304953">
    <property type="component" value="Unassembled WGS sequence"/>
</dbReference>
<gene>
    <name evidence="1" type="ORF">E5329_05060</name>
</gene>
<evidence type="ECO:0000313" key="2">
    <source>
        <dbReference type="Proteomes" id="UP000304953"/>
    </source>
</evidence>
<dbReference type="EMBL" id="SRYA01000008">
    <property type="protein sequence ID" value="TGY97280.1"/>
    <property type="molecule type" value="Genomic_DNA"/>
</dbReference>
<comment type="caution">
    <text evidence="1">The sequence shown here is derived from an EMBL/GenBank/DDBJ whole genome shotgun (WGS) entry which is preliminary data.</text>
</comment>
<organism evidence="1 2">
    <name type="scientific">Petralouisia muris</name>
    <dbReference type="NCBI Taxonomy" id="3032872"/>
    <lineage>
        <taxon>Bacteria</taxon>
        <taxon>Bacillati</taxon>
        <taxon>Bacillota</taxon>
        <taxon>Clostridia</taxon>
        <taxon>Lachnospirales</taxon>
        <taxon>Lachnospiraceae</taxon>
        <taxon>Petralouisia</taxon>
    </lineage>
</organism>
<keyword evidence="2" id="KW-1185">Reference proteome</keyword>
<name>A0AC61S0C2_9FIRM</name>
<reference evidence="1" key="1">
    <citation type="submission" date="2019-04" db="EMBL/GenBank/DDBJ databases">
        <title>Microbes associate with the intestines of laboratory mice.</title>
        <authorList>
            <person name="Navarre W."/>
            <person name="Wong E."/>
            <person name="Huang K."/>
            <person name="Tropini C."/>
            <person name="Ng K."/>
            <person name="Yu B."/>
        </authorList>
    </citation>
    <scope>NUCLEOTIDE SEQUENCE</scope>
    <source>
        <strain evidence="1">NM01_1-7b</strain>
    </source>
</reference>
<accession>A0AC61S0C2</accession>